<gene>
    <name evidence="2" type="ORF">EWV85_12245</name>
</gene>
<comment type="caution">
    <text evidence="2">The sequence shown here is derived from an EMBL/GenBank/DDBJ whole genome shotgun (WGS) entry which is preliminary data.</text>
</comment>
<accession>A0A551XZJ2</accession>
<feature type="domain" description="Peptidase C39-like" evidence="1">
    <location>
        <begin position="155"/>
        <end position="280"/>
    </location>
</feature>
<evidence type="ECO:0000313" key="2">
    <source>
        <dbReference type="EMBL" id="TRT54132.1"/>
    </source>
</evidence>
<dbReference type="InterPro" id="IPR038765">
    <property type="entry name" value="Papain-like_cys_pep_sf"/>
</dbReference>
<reference evidence="2 3" key="1">
    <citation type="submission" date="2019-01" db="EMBL/GenBank/DDBJ databases">
        <title>Coherence of Microcystis species and biogeography revealed through population genomics.</title>
        <authorList>
            <person name="Perez-Carrascal O.M."/>
            <person name="Terrat Y."/>
            <person name="Giani A."/>
            <person name="Fortin N."/>
            <person name="Tromas N."/>
            <person name="Shapiro B.J."/>
        </authorList>
    </citation>
    <scope>NUCLEOTIDE SEQUENCE [LARGE SCALE GENOMIC DNA]</scope>
    <source>
        <strain evidence="2">Ma_QC_C_20070703_M131</strain>
    </source>
</reference>
<dbReference type="EMBL" id="SFCA01000128">
    <property type="protein sequence ID" value="TRT54132.1"/>
    <property type="molecule type" value="Genomic_DNA"/>
</dbReference>
<sequence>MALFRKSDCSNSTIRLLFPIVAFLNPINSFPTKNMSKTILKATSDTYLKSENKDSAALTDSQKLRLSKDTILELTDITGLDAQHYGVTLKDKLENFNYQTCYVFAPHWGIVESDDPDLKKEVPAKPENPAVQRQIERLTKYLPANLELNLDVKTKYFSQRDNYTMSHRTCCSSSNAMYLDWLLRVTGRAGIENDDSYLKKVLANGDTIYHDVQTETIAEYGFNTKWMTDADLDFVEDLVITGFPVVVNILHRGSTVSPRGGHIILLIGYKDGYWITHDPYGTLASNYTDTNGAYSRIKERDFIARWQGGYRTLK</sequence>
<protein>
    <recommendedName>
        <fullName evidence="1">Peptidase C39-like domain-containing protein</fullName>
    </recommendedName>
</protein>
<dbReference type="Gene3D" id="3.90.70.10">
    <property type="entry name" value="Cysteine proteinases"/>
    <property type="match status" value="1"/>
</dbReference>
<proteinExistence type="predicted"/>
<name>A0A551XZJ2_MICAE</name>
<evidence type="ECO:0000259" key="1">
    <source>
        <dbReference type="Pfam" id="PF13529"/>
    </source>
</evidence>
<dbReference type="InterPro" id="IPR039564">
    <property type="entry name" value="Peptidase_C39-like"/>
</dbReference>
<evidence type="ECO:0000313" key="3">
    <source>
        <dbReference type="Proteomes" id="UP000316443"/>
    </source>
</evidence>
<dbReference type="Proteomes" id="UP000316443">
    <property type="component" value="Unassembled WGS sequence"/>
</dbReference>
<dbReference type="AlphaFoldDB" id="A0A551XZJ2"/>
<dbReference type="Pfam" id="PF13529">
    <property type="entry name" value="Peptidase_C39_2"/>
    <property type="match status" value="1"/>
</dbReference>
<dbReference type="SUPFAM" id="SSF54001">
    <property type="entry name" value="Cysteine proteinases"/>
    <property type="match status" value="1"/>
</dbReference>
<organism evidence="2 3">
    <name type="scientific">Microcystis aeruginosa Ma_QC_C_20070703_M131</name>
    <dbReference type="NCBI Taxonomy" id="2486263"/>
    <lineage>
        <taxon>Bacteria</taxon>
        <taxon>Bacillati</taxon>
        <taxon>Cyanobacteriota</taxon>
        <taxon>Cyanophyceae</taxon>
        <taxon>Oscillatoriophycideae</taxon>
        <taxon>Chroococcales</taxon>
        <taxon>Microcystaceae</taxon>
        <taxon>Microcystis</taxon>
    </lineage>
</organism>